<dbReference type="GO" id="GO:0003729">
    <property type="term" value="F:mRNA binding"/>
    <property type="evidence" value="ECO:0007669"/>
    <property type="project" value="TreeGrafter"/>
</dbReference>
<evidence type="ECO:0000313" key="5">
    <source>
        <dbReference type="Proteomes" id="UP000046395"/>
    </source>
</evidence>
<accession>A0A5S6R3L2</accession>
<proteinExistence type="inferred from homology"/>
<evidence type="ECO:0000256" key="2">
    <source>
        <dbReference type="ARBA" id="ARBA00008778"/>
    </source>
</evidence>
<dbReference type="GO" id="GO:0000290">
    <property type="term" value="P:deadenylation-dependent decapping of nuclear-transcribed mRNA"/>
    <property type="evidence" value="ECO:0007669"/>
    <property type="project" value="InterPro"/>
</dbReference>
<evidence type="ECO:0000313" key="6">
    <source>
        <dbReference type="WBParaSite" id="TMUE_3000014206.1"/>
    </source>
</evidence>
<keyword evidence="3" id="KW-0963">Cytoplasm</keyword>
<dbReference type="WBParaSite" id="TMUE_3000014206.1">
    <property type="protein sequence ID" value="TMUE_3000014206.1"/>
    <property type="gene ID" value="WBGene00289823"/>
</dbReference>
<name>A0A5S6R3L2_TRIMR</name>
<keyword evidence="4" id="KW-0507">mRNA processing</keyword>
<dbReference type="GO" id="GO:0000932">
    <property type="term" value="C:P-body"/>
    <property type="evidence" value="ECO:0007669"/>
    <property type="project" value="TreeGrafter"/>
</dbReference>
<dbReference type="AlphaFoldDB" id="A0A5S6R3L2"/>
<evidence type="ECO:0000256" key="3">
    <source>
        <dbReference type="ARBA" id="ARBA00022490"/>
    </source>
</evidence>
<evidence type="ECO:0000256" key="1">
    <source>
        <dbReference type="ARBA" id="ARBA00004496"/>
    </source>
</evidence>
<dbReference type="STRING" id="70415.A0A5S6R3L2"/>
<dbReference type="GO" id="GO:0031087">
    <property type="term" value="P:deadenylation-independent decapping of nuclear-transcribed mRNA"/>
    <property type="evidence" value="ECO:0007669"/>
    <property type="project" value="TreeGrafter"/>
</dbReference>
<keyword evidence="5" id="KW-1185">Reference proteome</keyword>
<dbReference type="GO" id="GO:0008047">
    <property type="term" value="F:enzyme activator activity"/>
    <property type="evidence" value="ECO:0007669"/>
    <property type="project" value="InterPro"/>
</dbReference>
<protein>
    <submittedName>
        <fullName evidence="6">mRNA-decapping enzyme C-terminal domain-containing protein</fullName>
    </submittedName>
</protein>
<organism evidence="5 6">
    <name type="scientific">Trichuris muris</name>
    <name type="common">Mouse whipworm</name>
    <dbReference type="NCBI Taxonomy" id="70415"/>
    <lineage>
        <taxon>Eukaryota</taxon>
        <taxon>Metazoa</taxon>
        <taxon>Ecdysozoa</taxon>
        <taxon>Nematoda</taxon>
        <taxon>Enoplea</taxon>
        <taxon>Dorylaimia</taxon>
        <taxon>Trichinellida</taxon>
        <taxon>Trichuridae</taxon>
        <taxon>Trichuris</taxon>
    </lineage>
</organism>
<dbReference type="InterPro" id="IPR010334">
    <property type="entry name" value="Dcp1"/>
</dbReference>
<reference evidence="6" key="1">
    <citation type="submission" date="2019-12" db="UniProtKB">
        <authorList>
            <consortium name="WormBaseParasite"/>
        </authorList>
    </citation>
    <scope>IDENTIFICATION</scope>
</reference>
<dbReference type="Gene3D" id="2.30.29.30">
    <property type="entry name" value="Pleckstrin-homology domain (PH domain)/Phosphotyrosine-binding domain (PTB)"/>
    <property type="match status" value="1"/>
</dbReference>
<dbReference type="CDD" id="cd13182">
    <property type="entry name" value="EVH1-like_Dcp1"/>
    <property type="match status" value="1"/>
</dbReference>
<comment type="subcellular location">
    <subcellularLocation>
        <location evidence="1">Cytoplasm</location>
    </subcellularLocation>
</comment>
<sequence length="380" mass="43718">MFLKRKGEQTFHLRISRSACAALAKIHYVSLKRFEELMTDFTLYFIKLEDIFCLLLFKVSFINLMDINLATLRKFDSSVIRVIHSAGHAALYEFDNDLSGWKKTDVEGSLFICLCEGSPVYKIFTLNRLSPKNFVLPIDLNLDCVEKNEFLLYRNCESVGGIWFFKEHERCRVIKCLNMLKKMISSHDGTDQLPEVGSPANGSTAEQPDITKLLDNAYQRFLMEKSKGRRVAKNSSCEMSPDVLNSLAESAMFSRPKEQLHPLLQNMFTSHNSLLGKAPPTSQIDAINSMFQEKANINEANIAASCSRGKNRFPFNRLYNHDTNNVQQERLKKPTRSHNIEVECFRRALLCLVKEDDDFCEKLYLRYKQTMDVKMSGEEL</sequence>
<evidence type="ECO:0000256" key="4">
    <source>
        <dbReference type="ARBA" id="ARBA00022664"/>
    </source>
</evidence>
<dbReference type="InterPro" id="IPR011993">
    <property type="entry name" value="PH-like_dom_sf"/>
</dbReference>
<dbReference type="PANTHER" id="PTHR16290:SF0">
    <property type="entry name" value="DECAPPING PROTEIN 1, ISOFORM A"/>
    <property type="match status" value="1"/>
</dbReference>
<dbReference type="GO" id="GO:0006397">
    <property type="term" value="P:mRNA processing"/>
    <property type="evidence" value="ECO:0007669"/>
    <property type="project" value="UniProtKB-KW"/>
</dbReference>
<dbReference type="Pfam" id="PF06058">
    <property type="entry name" value="DCP1"/>
    <property type="match status" value="1"/>
</dbReference>
<dbReference type="PANTHER" id="PTHR16290">
    <property type="entry name" value="TRANSCRIPTION FACTOR SMIF DECAPPING ENZYME DCP1"/>
    <property type="match status" value="1"/>
</dbReference>
<dbReference type="SUPFAM" id="SSF50729">
    <property type="entry name" value="PH domain-like"/>
    <property type="match status" value="1"/>
</dbReference>
<dbReference type="Proteomes" id="UP000046395">
    <property type="component" value="Unassembled WGS sequence"/>
</dbReference>
<comment type="similarity">
    <text evidence="2">Belongs to the DCP1 family.</text>
</comment>